<sequence>MIFTINAVKIIFPTHRLKNDGEFRNIEKENESNVLDNDMTFSSYNSADLWLERNKTVTIDGQIVETKPESFGLTDTTIELMSHRTEKPKREFITKEELKETLLAGDDNYTNVLTIDWDGNLHLTPFNQLRFKNDCAVRLESFGAGNGYVGSTSFLNHFENTYLSLLEAWLWHLNSEQNQYKDDPANKTEEQLLKEIKETYNNL</sequence>
<keyword evidence="2" id="KW-1185">Reference proteome</keyword>
<comment type="caution">
    <text evidence="1">The sequence shown here is derived from an EMBL/GenBank/DDBJ whole genome shotgun (WGS) entry which is preliminary data.</text>
</comment>
<dbReference type="OrthoDB" id="2872607at2"/>
<name>A0A3D8PMP3_9BACI</name>
<protein>
    <submittedName>
        <fullName evidence="1">Uncharacterized protein</fullName>
    </submittedName>
</protein>
<proteinExistence type="predicted"/>
<reference evidence="2" key="1">
    <citation type="submission" date="2017-11" db="EMBL/GenBank/DDBJ databases">
        <authorList>
            <person name="Zhu W."/>
        </authorList>
    </citation>
    <scope>NUCLEOTIDE SEQUENCE [LARGE SCALE GENOMIC DNA]</scope>
    <source>
        <strain evidence="2">CAU 1183</strain>
    </source>
</reference>
<gene>
    <name evidence="1" type="ORF">CWR48_15760</name>
</gene>
<dbReference type="EMBL" id="PIOC01000024">
    <property type="protein sequence ID" value="RDW16501.1"/>
    <property type="molecule type" value="Genomic_DNA"/>
</dbReference>
<accession>A0A3D8PMP3</accession>
<organism evidence="1 2">
    <name type="scientific">Oceanobacillus arenosus</name>
    <dbReference type="NCBI Taxonomy" id="1229153"/>
    <lineage>
        <taxon>Bacteria</taxon>
        <taxon>Bacillati</taxon>
        <taxon>Bacillota</taxon>
        <taxon>Bacilli</taxon>
        <taxon>Bacillales</taxon>
        <taxon>Bacillaceae</taxon>
        <taxon>Oceanobacillus</taxon>
    </lineage>
</organism>
<dbReference type="AlphaFoldDB" id="A0A3D8PMP3"/>
<evidence type="ECO:0000313" key="2">
    <source>
        <dbReference type="Proteomes" id="UP000257143"/>
    </source>
</evidence>
<evidence type="ECO:0000313" key="1">
    <source>
        <dbReference type="EMBL" id="RDW16501.1"/>
    </source>
</evidence>
<dbReference type="Proteomes" id="UP000257143">
    <property type="component" value="Unassembled WGS sequence"/>
</dbReference>
<dbReference type="RefSeq" id="WP_115774299.1">
    <property type="nucleotide sequence ID" value="NZ_PIOC01000024.1"/>
</dbReference>